<comment type="caution">
    <text evidence="2">The sequence shown here is derived from an EMBL/GenBank/DDBJ whole genome shotgun (WGS) entry which is preliminary data.</text>
</comment>
<evidence type="ECO:0000313" key="2">
    <source>
        <dbReference type="EMBL" id="KAL2832718.1"/>
    </source>
</evidence>
<dbReference type="InterPro" id="IPR001810">
    <property type="entry name" value="F-box_dom"/>
</dbReference>
<dbReference type="Pfam" id="PF00646">
    <property type="entry name" value="F-box"/>
    <property type="match status" value="1"/>
</dbReference>
<proteinExistence type="predicted"/>
<feature type="domain" description="F-box" evidence="1">
    <location>
        <begin position="31"/>
        <end position="77"/>
    </location>
</feature>
<organism evidence="2 3">
    <name type="scientific">Aspergillus pseudoustus</name>
    <dbReference type="NCBI Taxonomy" id="1810923"/>
    <lineage>
        <taxon>Eukaryota</taxon>
        <taxon>Fungi</taxon>
        <taxon>Dikarya</taxon>
        <taxon>Ascomycota</taxon>
        <taxon>Pezizomycotina</taxon>
        <taxon>Eurotiomycetes</taxon>
        <taxon>Eurotiomycetidae</taxon>
        <taxon>Eurotiales</taxon>
        <taxon>Aspergillaceae</taxon>
        <taxon>Aspergillus</taxon>
        <taxon>Aspergillus subgen. Nidulantes</taxon>
    </lineage>
</organism>
<reference evidence="2 3" key="1">
    <citation type="submission" date="2024-07" db="EMBL/GenBank/DDBJ databases">
        <title>Section-level genome sequencing and comparative genomics of Aspergillus sections Usti and Cavernicolus.</title>
        <authorList>
            <consortium name="Lawrence Berkeley National Laboratory"/>
            <person name="Nybo J.L."/>
            <person name="Vesth T.C."/>
            <person name="Theobald S."/>
            <person name="Frisvad J.C."/>
            <person name="Larsen T.O."/>
            <person name="Kjaerboelling I."/>
            <person name="Rothschild-Mancinelli K."/>
            <person name="Lyhne E.K."/>
            <person name="Kogle M.E."/>
            <person name="Barry K."/>
            <person name="Clum A."/>
            <person name="Na H."/>
            <person name="Ledsgaard L."/>
            <person name="Lin J."/>
            <person name="Lipzen A."/>
            <person name="Kuo A."/>
            <person name="Riley R."/>
            <person name="Mondo S."/>
            <person name="Labutti K."/>
            <person name="Haridas S."/>
            <person name="Pangalinan J."/>
            <person name="Salamov A.A."/>
            <person name="Simmons B.A."/>
            <person name="Magnuson J.K."/>
            <person name="Chen J."/>
            <person name="Drula E."/>
            <person name="Henrissat B."/>
            <person name="Wiebenga A."/>
            <person name="Lubbers R.J."/>
            <person name="Gomes A.C."/>
            <person name="Makela M.R."/>
            <person name="Stajich J."/>
            <person name="Grigoriev I.V."/>
            <person name="Mortensen U.H."/>
            <person name="De Vries R.P."/>
            <person name="Baker S.E."/>
            <person name="Andersen M.R."/>
        </authorList>
    </citation>
    <scope>NUCLEOTIDE SEQUENCE [LARGE SCALE GENOMIC DNA]</scope>
    <source>
        <strain evidence="2 3">CBS 123904</strain>
    </source>
</reference>
<dbReference type="EMBL" id="JBFXLU010000257">
    <property type="protein sequence ID" value="KAL2832718.1"/>
    <property type="molecule type" value="Genomic_DNA"/>
</dbReference>
<dbReference type="SUPFAM" id="SSF81383">
    <property type="entry name" value="F-box domain"/>
    <property type="match status" value="1"/>
</dbReference>
<dbReference type="Proteomes" id="UP001610446">
    <property type="component" value="Unassembled WGS sequence"/>
</dbReference>
<evidence type="ECO:0000313" key="3">
    <source>
        <dbReference type="Proteomes" id="UP001610446"/>
    </source>
</evidence>
<dbReference type="InterPro" id="IPR036047">
    <property type="entry name" value="F-box-like_dom_sf"/>
</dbReference>
<sequence length="287" mass="32699">MEWTLDSNIIRRPRLCPLDNGRHTSPANVDLGKLDILPLELLEMVLEQLDIQALTKFRRVNRQAMQAVDSIHAYRQIFTRSEPSSAFALVLPIHARISTANSKLPDAGPVDASEALIYLLTCRRVCAVCFAYKNEYIPIQKCDVLDGRGLYAQDLPTLPSMKMLPGHYTTGIIPSKQRLILYDITAATQMATARYGSLQAVASSTMPADLARYQRRAGTRAFFDRFSREPRHFMAVIRAPVFKGSDLEWRVHCKECKGRFDGLEYWKSQWAALMLDPEEFEKHVEKH</sequence>
<accession>A0ABR4IY68</accession>
<evidence type="ECO:0000259" key="1">
    <source>
        <dbReference type="PROSITE" id="PS50181"/>
    </source>
</evidence>
<name>A0ABR4IY68_9EURO</name>
<keyword evidence="3" id="KW-1185">Reference proteome</keyword>
<protein>
    <recommendedName>
        <fullName evidence="1">F-box domain-containing protein</fullName>
    </recommendedName>
</protein>
<dbReference type="PROSITE" id="PS50181">
    <property type="entry name" value="FBOX"/>
    <property type="match status" value="1"/>
</dbReference>
<gene>
    <name evidence="2" type="ORF">BJY01DRAFT_253783</name>
</gene>